<comment type="caution">
    <text evidence="2">The sequence shown here is derived from an EMBL/GenBank/DDBJ whole genome shotgun (WGS) entry which is preliminary data.</text>
</comment>
<evidence type="ECO:0000313" key="3">
    <source>
        <dbReference type="Proteomes" id="UP001160499"/>
    </source>
</evidence>
<evidence type="ECO:0000256" key="1">
    <source>
        <dbReference type="SAM" id="MobiDB-lite"/>
    </source>
</evidence>
<gene>
    <name evidence="2" type="ORF">M2283_001573</name>
</gene>
<reference evidence="2 3" key="1">
    <citation type="submission" date="2023-04" db="EMBL/GenBank/DDBJ databases">
        <title>Forest soil microbial communities from Buena Vista Peninsula, Colon Province, Panama.</title>
        <authorList>
            <person name="Bouskill N."/>
        </authorList>
    </citation>
    <scope>NUCLEOTIDE SEQUENCE [LARGE SCALE GENOMIC DNA]</scope>
    <source>
        <strain evidence="2 3">GGS1</strain>
    </source>
</reference>
<accession>A0ABT6LDA1</accession>
<proteinExistence type="predicted"/>
<dbReference type="SUPFAM" id="SSF89372">
    <property type="entry name" value="Fucose-specific lectin"/>
    <property type="match status" value="1"/>
</dbReference>
<keyword evidence="3" id="KW-1185">Reference proteome</keyword>
<evidence type="ECO:0000313" key="2">
    <source>
        <dbReference type="EMBL" id="MDH6214290.1"/>
    </source>
</evidence>
<feature type="region of interest" description="Disordered" evidence="1">
    <location>
        <begin position="676"/>
        <end position="696"/>
    </location>
</feature>
<protein>
    <submittedName>
        <fullName evidence="2">Uncharacterized protein</fullName>
    </submittedName>
</protein>
<organism evidence="2 3">
    <name type="scientific">Streptomyces pseudovenezuelae</name>
    <dbReference type="NCBI Taxonomy" id="67350"/>
    <lineage>
        <taxon>Bacteria</taxon>
        <taxon>Bacillati</taxon>
        <taxon>Actinomycetota</taxon>
        <taxon>Actinomycetes</taxon>
        <taxon>Kitasatosporales</taxon>
        <taxon>Streptomycetaceae</taxon>
        <taxon>Streptomyces</taxon>
        <taxon>Streptomyces aurantiacus group</taxon>
    </lineage>
</organism>
<sequence length="696" mass="77002">MRLLAITATGHSDGNRIDLTWAYPKNVTPPNIRVVRREGTHPADPDDGITIAQGAGLVTATDTGLRGEHVYYYALFPFTGDPPIYDSDPHNVATATATTPYGFADRLYGMLPALYRRYDADRPPARRGDGPPLDTAPGQLRGFLDLPGAELDRLYSLGRAALSLADLERVDGGLLPLLAQWIGWRTDHSLPVDSQRNEIRYAPRLYRGTGSVPALDATVARVTRWPNRTKEFVHNVARSNRPERLNLWSTLRDPAGDWSTPALASVDFAHDGRPAAVEEADGSTLFLYHTRRQHGWDIWSKRFADGAWEPSRPVTDGPATDKNPAAARQGDKLWLFWQTYDPAQAPRDRHWRITFTVRTPTADGPKWTVPAVFGDPSIERRMPAAVADDTGGVWLFWLERVSGVWQLRYNRHDGTDWQLTTPAAFPLAGGQDPRVEDDLCVVFHPTETAQRLWLFWARHEPAGPAGQSRWSVFYRIKQGLNPAAADWSQVRPLPRTTEDFHDRQPAPLVAPDGTVEVFWSTTRDGGWSIFRAGLTPSNLAWEAPEQVVGAPYARRGPLAVHTGQGTLLAYRSNEGIAYASEEFGATSTLDNRYAGTTTADTRDTAKRMARGTFEDFQTYTYDTGSRGKRTDADRISRDTVGLFLAPDTTDPARIDAVVTRLAGALADFMPVTTRPVFITPPPSGPSRTSRGGGHHG</sequence>
<name>A0ABT6LDA1_9ACTN</name>
<dbReference type="EMBL" id="JARXVH010000002">
    <property type="protein sequence ID" value="MDH6214290.1"/>
    <property type="molecule type" value="Genomic_DNA"/>
</dbReference>
<dbReference type="Proteomes" id="UP001160499">
    <property type="component" value="Unassembled WGS sequence"/>
</dbReference>
<dbReference type="RefSeq" id="WP_280875342.1">
    <property type="nucleotide sequence ID" value="NZ_JARXVH010000002.1"/>
</dbReference>